<accession>A0AAW0DP83</accession>
<comment type="caution">
    <text evidence="1">The sequence shown here is derived from an EMBL/GenBank/DDBJ whole genome shotgun (WGS) entry which is preliminary data.</text>
</comment>
<evidence type="ECO:0000313" key="2">
    <source>
        <dbReference type="Proteomes" id="UP001383192"/>
    </source>
</evidence>
<dbReference type="InterPro" id="IPR012341">
    <property type="entry name" value="6hp_glycosidase-like_sf"/>
</dbReference>
<dbReference type="AlphaFoldDB" id="A0AAW0DP83"/>
<proteinExistence type="predicted"/>
<dbReference type="GO" id="GO:0003824">
    <property type="term" value="F:catalytic activity"/>
    <property type="evidence" value="ECO:0007669"/>
    <property type="project" value="UniProtKB-ARBA"/>
</dbReference>
<dbReference type="GO" id="GO:0005975">
    <property type="term" value="P:carbohydrate metabolic process"/>
    <property type="evidence" value="ECO:0007669"/>
    <property type="project" value="InterPro"/>
</dbReference>
<dbReference type="InterPro" id="IPR008928">
    <property type="entry name" value="6-hairpin_glycosidase_sf"/>
</dbReference>
<dbReference type="Proteomes" id="UP001383192">
    <property type="component" value="Unassembled WGS sequence"/>
</dbReference>
<keyword evidence="2" id="KW-1185">Reference proteome</keyword>
<dbReference type="EMBL" id="JAYKXP010000008">
    <property type="protein sequence ID" value="KAK7054661.1"/>
    <property type="molecule type" value="Genomic_DNA"/>
</dbReference>
<protein>
    <submittedName>
        <fullName evidence="1">Uncharacterized protein</fullName>
    </submittedName>
</protein>
<dbReference type="Gene3D" id="1.50.10.10">
    <property type="match status" value="1"/>
</dbReference>
<name>A0AAW0DP83_9AGAR</name>
<sequence>MSSWGWKNDSLPEGTTLQDLEDYRGVEWLNHGRPVQYEFSDKNFIFGSDDPIEQWLMSNPNRVNLGRIGLLFRGDDGTPLNVTEAQLEDTSQELDLWTGILTSTFIFDNTPVTVKTVSAQSNDVVGFTITSPLLEKGKLGVFLDFPWNDGKAMFSGPFVGNWDAASNHTTTLNTNYTRNIQAEITHTLDSSVFFTFLGGDEFSISRDSVSSHRFTLQPSTNSSSFSFTAGFALQSSEAIPSPSEILAESTSAWDAFWTQSGFVDVYTESIDPRADELQRRIILSRYLMRVNEAGDTPPQESGLVNNGWVSVFVLQCGFFLTLFCFLYQQYGKFHMEMYFWHSAQWALWNNWDILHRSSDIYSRFLPSSIWRAQVLQGWSSGARWPKMTDPSGRTTPGEINELLLWQQPHPLVFAQYEYRTFPSEETLRKWETIVRETANWMAAFAWLNETTGLYDLGPPMYPVSEDTKPNVTRNAAFELAYWKFGLGLASDWMQKLGADVPTSWTMVRNNLAKPPVDNGTYSVYEGIESNFWTDPTYISDHPALVGLHGWLPPTEDVDLDIAKATAEKVWSNWNISSCWGWDFPMLAMSAARNGEKEKAIDWLLDVNFSFDDVGMPTGGFRIPPPYFPSSGSLLYTIAMMARGWDGNDEAAPGFPKDGWNVRVEGISKAL</sequence>
<evidence type="ECO:0000313" key="1">
    <source>
        <dbReference type="EMBL" id="KAK7054661.1"/>
    </source>
</evidence>
<organism evidence="1 2">
    <name type="scientific">Paramarasmius palmivorus</name>
    <dbReference type="NCBI Taxonomy" id="297713"/>
    <lineage>
        <taxon>Eukaryota</taxon>
        <taxon>Fungi</taxon>
        <taxon>Dikarya</taxon>
        <taxon>Basidiomycota</taxon>
        <taxon>Agaricomycotina</taxon>
        <taxon>Agaricomycetes</taxon>
        <taxon>Agaricomycetidae</taxon>
        <taxon>Agaricales</taxon>
        <taxon>Marasmiineae</taxon>
        <taxon>Marasmiaceae</taxon>
        <taxon>Paramarasmius</taxon>
    </lineage>
</organism>
<dbReference type="SUPFAM" id="SSF48208">
    <property type="entry name" value="Six-hairpin glycosidases"/>
    <property type="match status" value="1"/>
</dbReference>
<gene>
    <name evidence="1" type="ORF">VNI00_003124</name>
</gene>
<reference evidence="1 2" key="1">
    <citation type="submission" date="2024-01" db="EMBL/GenBank/DDBJ databases">
        <title>A draft genome for a cacao thread blight-causing isolate of Paramarasmius palmivorus.</title>
        <authorList>
            <person name="Baruah I.K."/>
            <person name="Bukari Y."/>
            <person name="Amoako-Attah I."/>
            <person name="Meinhardt L.W."/>
            <person name="Bailey B.A."/>
            <person name="Cohen S.P."/>
        </authorList>
    </citation>
    <scope>NUCLEOTIDE SEQUENCE [LARGE SCALE GENOMIC DNA]</scope>
    <source>
        <strain evidence="1 2">GH-12</strain>
    </source>
</reference>